<dbReference type="NCBIfam" id="TIGR01167">
    <property type="entry name" value="LPXTG_anchor"/>
    <property type="match status" value="1"/>
</dbReference>
<dbReference type="Pfam" id="PF17961">
    <property type="entry name" value="Big_8"/>
    <property type="match status" value="1"/>
</dbReference>
<dbReference type="Gene3D" id="2.60.40.1280">
    <property type="match status" value="1"/>
</dbReference>
<feature type="compositionally biased region" description="Gly residues" evidence="7">
    <location>
        <begin position="1440"/>
        <end position="1452"/>
    </location>
</feature>
<feature type="domain" description="Gram-positive cocci surface proteins LPxTG" evidence="9">
    <location>
        <begin position="1490"/>
        <end position="1527"/>
    </location>
</feature>
<dbReference type="InterPro" id="IPR008456">
    <property type="entry name" value="Collagen-bd_dom"/>
</dbReference>
<keyword evidence="8" id="KW-0472">Membrane</keyword>
<dbReference type="Pfam" id="PF05737">
    <property type="entry name" value="Collagen_bind"/>
    <property type="match status" value="5"/>
</dbReference>
<dbReference type="GO" id="GO:0007155">
    <property type="term" value="P:cell adhesion"/>
    <property type="evidence" value="ECO:0007669"/>
    <property type="project" value="InterPro"/>
</dbReference>
<comment type="caution">
    <text evidence="10">The sequence shown here is derived from an EMBL/GenBank/DDBJ whole genome shotgun (WGS) entry which is preliminary data.</text>
</comment>
<dbReference type="PANTHER" id="PTHR36108">
    <property type="entry name" value="COLOSSIN-B-RELATED"/>
    <property type="match status" value="1"/>
</dbReference>
<keyword evidence="8" id="KW-0812">Transmembrane</keyword>
<evidence type="ECO:0000313" key="10">
    <source>
        <dbReference type="EMBL" id="OMF51616.1"/>
    </source>
</evidence>
<keyword evidence="11" id="KW-1185">Reference proteome</keyword>
<dbReference type="GO" id="GO:0005518">
    <property type="term" value="F:collagen binding"/>
    <property type="evidence" value="ECO:0007669"/>
    <property type="project" value="InterPro"/>
</dbReference>
<evidence type="ECO:0000256" key="4">
    <source>
        <dbReference type="ARBA" id="ARBA00022525"/>
    </source>
</evidence>
<evidence type="ECO:0000259" key="9">
    <source>
        <dbReference type="PROSITE" id="PS50847"/>
    </source>
</evidence>
<gene>
    <name evidence="10" type="ORF">BK138_25490</name>
</gene>
<dbReference type="InterPro" id="IPR019931">
    <property type="entry name" value="LPXTG_anchor"/>
</dbReference>
<dbReference type="Pfam" id="PF17802">
    <property type="entry name" value="SpaA"/>
    <property type="match status" value="4"/>
</dbReference>
<feature type="compositionally biased region" description="Low complexity" evidence="7">
    <location>
        <begin position="47"/>
        <end position="57"/>
    </location>
</feature>
<feature type="compositionally biased region" description="Low complexity" evidence="7">
    <location>
        <begin position="1406"/>
        <end position="1439"/>
    </location>
</feature>
<keyword evidence="4" id="KW-0964">Secreted</keyword>
<feature type="region of interest" description="Disordered" evidence="7">
    <location>
        <begin position="1357"/>
        <end position="1499"/>
    </location>
</feature>
<dbReference type="InterPro" id="IPR041033">
    <property type="entry name" value="SpaA_PFL_dom_1"/>
</dbReference>
<feature type="compositionally biased region" description="Gly residues" evidence="7">
    <location>
        <begin position="1360"/>
        <end position="1380"/>
    </location>
</feature>
<dbReference type="Gene3D" id="2.60.40.10">
    <property type="entry name" value="Immunoglobulins"/>
    <property type="match status" value="4"/>
</dbReference>
<dbReference type="RefSeq" id="WP_076173616.1">
    <property type="nucleotide sequence ID" value="NZ_MRTP01000009.1"/>
</dbReference>
<evidence type="ECO:0000256" key="2">
    <source>
        <dbReference type="ARBA" id="ARBA00007257"/>
    </source>
</evidence>
<feature type="region of interest" description="Disordered" evidence="7">
    <location>
        <begin position="47"/>
        <end position="128"/>
    </location>
</feature>
<dbReference type="Proteomes" id="UP000187172">
    <property type="component" value="Unassembled WGS sequence"/>
</dbReference>
<keyword evidence="5" id="KW-0732">Signal</keyword>
<dbReference type="InterPro" id="IPR008966">
    <property type="entry name" value="Adhesion_dom_sf"/>
</dbReference>
<keyword evidence="6" id="KW-0572">Peptidoglycan-anchor</keyword>
<dbReference type="PANTHER" id="PTHR36108:SF13">
    <property type="entry name" value="COLOSSIN-B-RELATED"/>
    <property type="match status" value="1"/>
</dbReference>
<sequence length="1528" mass="163540">MRKTFGKVPYVLMAVFLLINLLVPSGLVRAETDATGGTTGAVVVTESDTAASDASSEPGGDAPASGDGSVTPGDQGTDMPVGDAPAAAAPGEEPPAVPAEPDPSTETPVASDEAAAPEGAVQADADPAQGEVITKNIITDVQMKDEEGNKLQDIRVDMGARVQVDVYWTLPAGHGYHEGATFTFDLPDKFKPDRELDGILTGDVGTYHITTDGQVTFTFSKEIEDNLEWSGDFYVWRNFDGSKFSGGTKQDIVFDYPDDPIVIPMHFNNPTGSEIDKSGTRNKAMNPSEITWTVDFNKGERMLTDAQFKDTLPEGLELVPDSIEVHKLQVQLDGSVVEAQDPFTGYEKMNDSLSGFELKFNGSSDSAYRVHYKTKITKTTDTAYTNNVEVNGGGLLQPLTKSAKVDTKYSKPLGKKSTGYDANSQTISWAIQYNYNEQSLTQDKAWINDKFDTTTQELVDDSFEVYEMTIDDNGTASQKNGTALTKGTDYTVTKSETGFNLQFTHDVNAAYEIRYQTKASGRVYENGDVQNTVSMPGVPEVTVGQPIKQVIFWKTYTGTNYSDKTIDWKLSLNDDKKNMTDVVITDNFAGQHMELIPETVGIDGMSKDDYTVEPNPDYDTGFKITFLKDIDSSYVITYQTSFDPTAGQMNEYSNTAQVDWKEGGVQQPAISKTVSAPADDFTKNNGSKTGSYDATTKEITWALNVNYNLYHVNEAVVRDFYSGEQTFLADSLVVQPLELTGGANGVKPVGTPLVLNADYTLETLSDNDKHGFELVFKKPIDGAYRITYKTSLKDHPVAANYSNAAEMYDRALPDTKLFVQSTNVNPKYGGEYINKTGVQGAAADQDFAYWTLNVNRSQSIVENAVLTDTLSTNQILIPSSFELYSTAVDKNGNLTQKALVDPDTYTLDVQDNAFTLTFKNTIQEAYILKYKSFINADSGETITNSAKFAGQSSGSVSKDENKIVNVSFSGAGGGAQTGKGDLTIIKKDAGSGAPLADARFGLYDKTGKTLIRELVTDDQGEAVFSNTRYNDYVLKELAAPAGYLIDDEYRAGKKITFKADAAEITVTNTKGVWDYELTKVDKDDPAKVLKGAVFKLQKDVNGTFEDVPGKTELSTEDDGKILLAHLDAGSYQLIEVTAPKGYKLDATPISFTIDVNQSITKQGTAFNEIYVGSVQLTKTDAYDGTPLEGAVFNLLDEQGHEVAAGLTTDADGKVSVPNLKAGSYMFVEVTPPAGYQSKPEPLKFEIVDDQPLQLTFTNDKITGSLKITKIQTGRLDIPLKGAKFRILDENKQHVLDAKGEELASLVTDEHGELGVDGLRPGKYYAEETAAPAGYYIGEALTEFEIVSGQETQITIENGRITGGGGGGSNGGGGDSGGGGNQTKPPVTPTPDPDEPEQPGGSETPSGPKTPNIPGGIIIGPAPSEPGQPSQPGQPSEPGQPNGGGTAGAGGTGTQPSPGDETDPGKNSSAGGQTGSSQEPGESSAGGAATLPKTGEASPLPMQLAGVGLIALGAALFGFKKKQAAQKQL</sequence>
<proteinExistence type="inferred from homology"/>
<evidence type="ECO:0000256" key="7">
    <source>
        <dbReference type="SAM" id="MobiDB-lite"/>
    </source>
</evidence>
<dbReference type="STRING" id="297318.BK138_25490"/>
<protein>
    <recommendedName>
        <fullName evidence="9">Gram-positive cocci surface proteins LPxTG domain-containing protein</fullName>
    </recommendedName>
</protein>
<dbReference type="Gene3D" id="2.60.40.740">
    <property type="match status" value="5"/>
</dbReference>
<evidence type="ECO:0000256" key="6">
    <source>
        <dbReference type="ARBA" id="ARBA00023088"/>
    </source>
</evidence>
<dbReference type="SUPFAM" id="SSF49401">
    <property type="entry name" value="Bacterial adhesins"/>
    <property type="match status" value="6"/>
</dbReference>
<dbReference type="InterPro" id="IPR041171">
    <property type="entry name" value="SDR_Ig"/>
</dbReference>
<dbReference type="InterPro" id="IPR013783">
    <property type="entry name" value="Ig-like_fold"/>
</dbReference>
<dbReference type="EMBL" id="MRTP01000009">
    <property type="protein sequence ID" value="OMF51616.1"/>
    <property type="molecule type" value="Genomic_DNA"/>
</dbReference>
<evidence type="ECO:0000313" key="11">
    <source>
        <dbReference type="Proteomes" id="UP000187172"/>
    </source>
</evidence>
<keyword evidence="3" id="KW-0134">Cell wall</keyword>
<feature type="compositionally biased region" description="Polar residues" evidence="7">
    <location>
        <begin position="1464"/>
        <end position="1480"/>
    </location>
</feature>
<evidence type="ECO:0000256" key="1">
    <source>
        <dbReference type="ARBA" id="ARBA00004168"/>
    </source>
</evidence>
<dbReference type="InterPro" id="IPR011252">
    <property type="entry name" value="Fibrogen-bd_dom1"/>
</dbReference>
<comment type="similarity">
    <text evidence="2">Belongs to the serine-aspartate repeat-containing protein (SDr) family.</text>
</comment>
<evidence type="ECO:0000256" key="5">
    <source>
        <dbReference type="ARBA" id="ARBA00022729"/>
    </source>
</evidence>
<evidence type="ECO:0000256" key="3">
    <source>
        <dbReference type="ARBA" id="ARBA00022512"/>
    </source>
</evidence>
<feature type="compositionally biased region" description="Low complexity" evidence="7">
    <location>
        <begin position="80"/>
        <end position="91"/>
    </location>
</feature>
<comment type="subcellular location">
    <subcellularLocation>
        <location evidence="1">Secreted</location>
        <location evidence="1">Cell wall</location>
        <topology evidence="1">Peptidoglycan-anchor</topology>
    </subcellularLocation>
</comment>
<evidence type="ECO:0000256" key="8">
    <source>
        <dbReference type="SAM" id="Phobius"/>
    </source>
</evidence>
<dbReference type="SUPFAM" id="SSF49478">
    <property type="entry name" value="Cna protein B-type domain"/>
    <property type="match status" value="2"/>
</dbReference>
<feature type="transmembrane region" description="Helical" evidence="8">
    <location>
        <begin position="1499"/>
        <end position="1518"/>
    </location>
</feature>
<feature type="compositionally biased region" description="Pro residues" evidence="7">
    <location>
        <begin position="92"/>
        <end position="101"/>
    </location>
</feature>
<keyword evidence="8" id="KW-1133">Transmembrane helix</keyword>
<accession>A0A1R1EIG3</accession>
<name>A0A1R1EIG3_9BACL</name>
<organism evidence="10 11">
    <name type="scientific">Paenibacillus rhizosphaerae</name>
    <dbReference type="NCBI Taxonomy" id="297318"/>
    <lineage>
        <taxon>Bacteria</taxon>
        <taxon>Bacillati</taxon>
        <taxon>Bacillota</taxon>
        <taxon>Bacilli</taxon>
        <taxon>Bacillales</taxon>
        <taxon>Paenibacillaceae</taxon>
        <taxon>Paenibacillus</taxon>
    </lineage>
</organism>
<reference evidence="10 11" key="1">
    <citation type="submission" date="2016-11" db="EMBL/GenBank/DDBJ databases">
        <title>Paenibacillus species isolates.</title>
        <authorList>
            <person name="Beno S.M."/>
        </authorList>
    </citation>
    <scope>NUCLEOTIDE SEQUENCE [LARGE SCALE GENOMIC DNA]</scope>
    <source>
        <strain evidence="10 11">FSL R5-0378</strain>
    </source>
</reference>
<dbReference type="PROSITE" id="PS50847">
    <property type="entry name" value="GRAM_POS_ANCHORING"/>
    <property type="match status" value="1"/>
</dbReference>